<evidence type="ECO:0000313" key="6">
    <source>
        <dbReference type="Proteomes" id="UP000462091"/>
    </source>
</evidence>
<evidence type="ECO:0000313" key="1">
    <source>
        <dbReference type="EMBL" id="CUN00693.1"/>
    </source>
</evidence>
<dbReference type="OrthoDB" id="1862538at2"/>
<evidence type="ECO:0000313" key="2">
    <source>
        <dbReference type="EMBL" id="MSC51318.1"/>
    </source>
</evidence>
<dbReference type="Proteomes" id="UP000462091">
    <property type="component" value="Unassembled WGS sequence"/>
</dbReference>
<gene>
    <name evidence="3" type="ORF">CGS50_006200</name>
    <name evidence="1" type="ORF">ERS852582_01512</name>
    <name evidence="2" type="ORF">GKE10_05230</name>
</gene>
<dbReference type="EMBL" id="WKQM01000007">
    <property type="protein sequence ID" value="MSC51318.1"/>
    <property type="molecule type" value="Genomic_DNA"/>
</dbReference>
<dbReference type="Proteomes" id="UP000221015">
    <property type="component" value="Unassembled WGS sequence"/>
</dbReference>
<protein>
    <submittedName>
        <fullName evidence="1">Uncharacterized protein</fullName>
    </submittedName>
</protein>
<reference evidence="3" key="3">
    <citation type="submission" date="2017-07" db="EMBL/GenBank/DDBJ databases">
        <authorList>
            <person name="Sun Z.S."/>
            <person name="Albrecht U."/>
            <person name="Echele G."/>
            <person name="Lee C.C."/>
        </authorList>
    </citation>
    <scope>NUCLEOTIDE SEQUENCE</scope>
    <source>
        <strain evidence="3">CNCM I 4542</strain>
    </source>
</reference>
<evidence type="ECO:0000313" key="3">
    <source>
        <dbReference type="EMBL" id="PLK29785.1"/>
    </source>
</evidence>
<sequence length="81" mass="9473">MSRNFTHQPDESTLTTLCPRCLTAFRNARGIRVRRADPYQLTKEPCTYCQTNFGYDYYIQPTSPKATYFKKGRFDDESECA</sequence>
<name>A0A173TCZ7_9FIRM</name>
<dbReference type="EMBL" id="CYXN01000010">
    <property type="protein sequence ID" value="CUN00693.1"/>
    <property type="molecule type" value="Genomic_DNA"/>
</dbReference>
<organism evidence="1 4">
    <name type="scientific">Faecalibacterium prausnitzii</name>
    <dbReference type="NCBI Taxonomy" id="853"/>
    <lineage>
        <taxon>Bacteria</taxon>
        <taxon>Bacillati</taxon>
        <taxon>Bacillota</taxon>
        <taxon>Clostridia</taxon>
        <taxon>Eubacteriales</taxon>
        <taxon>Oscillospiraceae</taxon>
        <taxon>Faecalibacterium</taxon>
    </lineage>
</organism>
<proteinExistence type="predicted"/>
<reference evidence="1 4" key="1">
    <citation type="submission" date="2015-09" db="EMBL/GenBank/DDBJ databases">
        <authorList>
            <consortium name="Pathogen Informatics"/>
        </authorList>
    </citation>
    <scope>NUCLEOTIDE SEQUENCE [LARGE SCALE GENOMIC DNA]</scope>
    <source>
        <strain evidence="1 4">2789STDY5834970</strain>
    </source>
</reference>
<reference evidence="2 6" key="4">
    <citation type="journal article" date="2019" name="Nat. Med.">
        <title>A library of human gut bacterial isolates paired with longitudinal multiomics data enables mechanistic microbiome research.</title>
        <authorList>
            <person name="Poyet M."/>
            <person name="Groussin M."/>
            <person name="Gibbons S.M."/>
            <person name="Avila-Pacheco J."/>
            <person name="Jiang X."/>
            <person name="Kearney S.M."/>
            <person name="Perrotta A.R."/>
            <person name="Berdy B."/>
            <person name="Zhao S."/>
            <person name="Lieberman T.D."/>
            <person name="Swanson P.K."/>
            <person name="Smith M."/>
            <person name="Roesemann S."/>
            <person name="Alexander J.E."/>
            <person name="Rich S.A."/>
            <person name="Livny J."/>
            <person name="Vlamakis H."/>
            <person name="Clish C."/>
            <person name="Bullock K."/>
            <person name="Deik A."/>
            <person name="Scott J."/>
            <person name="Pierce K.A."/>
            <person name="Xavier R.J."/>
            <person name="Alm E.J."/>
        </authorList>
    </citation>
    <scope>NUCLEOTIDE SEQUENCE [LARGE SCALE GENOMIC DNA]</scope>
    <source>
        <strain evidence="2 6">BIOML-B1</strain>
    </source>
</reference>
<dbReference type="RefSeq" id="WP_055185983.1">
    <property type="nucleotide sequence ID" value="NZ_CYXN01000010.1"/>
</dbReference>
<reference evidence="3 5" key="2">
    <citation type="journal article" date="2017" name="Front. Microbiol.">
        <title>New Insights into the Diversity of the Genus Faecalibacterium.</title>
        <authorList>
            <person name="Benevides L."/>
            <person name="Burman S."/>
            <person name="Martin R."/>
            <person name="Robert V."/>
            <person name="Thomas M."/>
            <person name="Miquel S."/>
            <person name="Chain F."/>
            <person name="Sokol H."/>
            <person name="Bermudez-Humaran L.G."/>
            <person name="Morrison M."/>
            <person name="Langella P."/>
            <person name="Azevedo V.A."/>
            <person name="Chatel J.M."/>
            <person name="Soares S."/>
        </authorList>
    </citation>
    <scope>NUCLEOTIDE SEQUENCE [LARGE SCALE GENOMIC DNA]</scope>
    <source>
        <strain evidence="3 5">CNCM I 4542</strain>
    </source>
</reference>
<evidence type="ECO:0000313" key="5">
    <source>
        <dbReference type="Proteomes" id="UP000221015"/>
    </source>
</evidence>
<dbReference type="EMBL" id="NMTS02000030">
    <property type="protein sequence ID" value="PLK29785.1"/>
    <property type="molecule type" value="Genomic_DNA"/>
</dbReference>
<evidence type="ECO:0000313" key="4">
    <source>
        <dbReference type="Proteomes" id="UP000095649"/>
    </source>
</evidence>
<accession>A0A173TCZ7</accession>
<dbReference type="Proteomes" id="UP000095649">
    <property type="component" value="Unassembled WGS sequence"/>
</dbReference>
<dbReference type="AlphaFoldDB" id="A0A173TCZ7"/>